<dbReference type="OrthoDB" id="3232986at2759"/>
<dbReference type="Pfam" id="PF18759">
    <property type="entry name" value="Plavaka"/>
    <property type="match status" value="2"/>
</dbReference>
<gene>
    <name evidence="3" type="ORF">HD556DRAFT_1248685</name>
</gene>
<proteinExistence type="predicted"/>
<dbReference type="AlphaFoldDB" id="A0A9P7ABL8"/>
<dbReference type="Pfam" id="PF20722">
    <property type="entry name" value="DUF6830"/>
    <property type="match status" value="1"/>
</dbReference>
<dbReference type="EMBL" id="JABBWE010000097">
    <property type="protein sequence ID" value="KAG1786122.1"/>
    <property type="molecule type" value="Genomic_DNA"/>
</dbReference>
<feature type="region of interest" description="Disordered" evidence="1">
    <location>
        <begin position="56"/>
        <end position="84"/>
    </location>
</feature>
<evidence type="ECO:0000259" key="2">
    <source>
        <dbReference type="Pfam" id="PF20722"/>
    </source>
</evidence>
<organism evidence="3 4">
    <name type="scientific">Suillus plorans</name>
    <dbReference type="NCBI Taxonomy" id="116603"/>
    <lineage>
        <taxon>Eukaryota</taxon>
        <taxon>Fungi</taxon>
        <taxon>Dikarya</taxon>
        <taxon>Basidiomycota</taxon>
        <taxon>Agaricomycotina</taxon>
        <taxon>Agaricomycetes</taxon>
        <taxon>Agaricomycetidae</taxon>
        <taxon>Boletales</taxon>
        <taxon>Suillineae</taxon>
        <taxon>Suillaceae</taxon>
        <taxon>Suillus</taxon>
    </lineage>
</organism>
<protein>
    <recommendedName>
        <fullName evidence="2">DUF6830 domain-containing protein</fullName>
    </recommendedName>
</protein>
<feature type="domain" description="DUF6830" evidence="2">
    <location>
        <begin position="705"/>
        <end position="814"/>
    </location>
</feature>
<dbReference type="InterPro" id="IPR049233">
    <property type="entry name" value="DUF6830"/>
</dbReference>
<keyword evidence="4" id="KW-1185">Reference proteome</keyword>
<evidence type="ECO:0000256" key="1">
    <source>
        <dbReference type="SAM" id="MobiDB-lite"/>
    </source>
</evidence>
<comment type="caution">
    <text evidence="3">The sequence shown here is derived from an EMBL/GenBank/DDBJ whole genome shotgun (WGS) entry which is preliminary data.</text>
</comment>
<dbReference type="GeneID" id="64592552"/>
<reference evidence="3" key="1">
    <citation type="journal article" date="2020" name="New Phytol.">
        <title>Comparative genomics reveals dynamic genome evolution in host specialist ectomycorrhizal fungi.</title>
        <authorList>
            <person name="Lofgren L.A."/>
            <person name="Nguyen N.H."/>
            <person name="Vilgalys R."/>
            <person name="Ruytinx J."/>
            <person name="Liao H.L."/>
            <person name="Branco S."/>
            <person name="Kuo A."/>
            <person name="LaButti K."/>
            <person name="Lipzen A."/>
            <person name="Andreopoulos W."/>
            <person name="Pangilinan J."/>
            <person name="Riley R."/>
            <person name="Hundley H."/>
            <person name="Na H."/>
            <person name="Barry K."/>
            <person name="Grigoriev I.V."/>
            <person name="Stajich J.E."/>
            <person name="Kennedy P.G."/>
        </authorList>
    </citation>
    <scope>NUCLEOTIDE SEQUENCE</scope>
    <source>
        <strain evidence="3">S12</strain>
    </source>
</reference>
<dbReference type="InterPro" id="IPR041078">
    <property type="entry name" value="Plavaka"/>
</dbReference>
<evidence type="ECO:0000313" key="4">
    <source>
        <dbReference type="Proteomes" id="UP000719766"/>
    </source>
</evidence>
<dbReference type="Proteomes" id="UP000719766">
    <property type="component" value="Unassembled WGS sequence"/>
</dbReference>
<sequence length="945" mass="108288">MNDVPADDIPWPQQIISDNARDPAVTCPNSDCRQHFPSIHDLLSHLNHPTETCWPSGSEGHMAKPPALRGTRRHHDGQSGVDETMDDEFNRTAQYHPLSGYVYGEGQNIFQQIQNDEHEPKRVKNMYWPFRDRGEWSLGKFLVETMTQTEIDRFLKLSWFDVKDKPAFSSARELLSWMDLLPPGPKWQTTQFEVQGYTTAAPIHLIWRDGLEVVKSLFGNPIFAQNMSFDPLHDQLPEGATIVPIIAASDKTPVTRQTGGLEMHPLFLTIGNIDSDVRMKATSHAWRCVAYMPIPKFETHPDYHTILKSRVWHKCVDLVFAGLKVTAKVGEFMPDPFGELRYCFTPLVAWIADLPEQLMIASVSKNASPITLATHKQFGDANRHDPRTAEHTLELLYILSQSIDPWNLDRFQKKSKELLLLGVHLPFWRDWPLTQVSIFLVPEILHTLHKFFFDHLLQWCKEVVGNDELDARYKSHHKRIGVRHFSSGISHVAQMTGREHRDIQRTIVAMISGAAPPEFVRPIRALIDFMYQAQNPIHTESSIEAMQASLNEFHNCKVAILEAEARRGKSNVKEDFYIPKLELLLSFAEAIRNNGGLVQFTADVSERLLITHCKSPFTRTSKQKDFGEQIVRILDREERMRQFDLYLLLRQHNQALINAVVDEDEEVCATDPTMAWVSRVAPNEQHHFSAPRPIRNHFTKGILSNSANAALTVTRSPDGSNLSWPDVMHTYGLPDLRHKVTEYIQRYTDDVEECFQMFSAIKVWSKFRIQLHSTFRPSIIMPSQAVQAEPPSDAFPSGNCDAIFLDMDQGANNPGFSVAQVRIVFQLAPPRRSTAKLPDFLSHPLLYVQPFRIVTTPEDLEDTRLWKLERVYAPETQPKTRTGFVIPITEVTHPAELVPVYGEKVDRSLTLTTSQEHYDHFYLNRYADKEMYNALHESLDTEYTL</sequence>
<dbReference type="RefSeq" id="XP_041153592.1">
    <property type="nucleotide sequence ID" value="XM_041298788.1"/>
</dbReference>
<accession>A0A9P7ABL8</accession>
<evidence type="ECO:0000313" key="3">
    <source>
        <dbReference type="EMBL" id="KAG1786122.1"/>
    </source>
</evidence>
<name>A0A9P7ABL8_9AGAM</name>